<dbReference type="PANTHER" id="PTHR33356">
    <property type="entry name" value="TIP41-LIKE PROTEIN"/>
    <property type="match status" value="1"/>
</dbReference>
<dbReference type="AlphaFoldDB" id="A0AAV5JGT9"/>
<evidence type="ECO:0000256" key="1">
    <source>
        <dbReference type="SAM" id="MobiDB-lite"/>
    </source>
</evidence>
<dbReference type="Proteomes" id="UP001054252">
    <property type="component" value="Unassembled WGS sequence"/>
</dbReference>
<comment type="caution">
    <text evidence="2">The sequence shown here is derived from an EMBL/GenBank/DDBJ whole genome shotgun (WGS) entry which is preliminary data.</text>
</comment>
<evidence type="ECO:0000313" key="3">
    <source>
        <dbReference type="Proteomes" id="UP001054252"/>
    </source>
</evidence>
<proteinExistence type="predicted"/>
<organism evidence="2 3">
    <name type="scientific">Rubroshorea leprosula</name>
    <dbReference type="NCBI Taxonomy" id="152421"/>
    <lineage>
        <taxon>Eukaryota</taxon>
        <taxon>Viridiplantae</taxon>
        <taxon>Streptophyta</taxon>
        <taxon>Embryophyta</taxon>
        <taxon>Tracheophyta</taxon>
        <taxon>Spermatophyta</taxon>
        <taxon>Magnoliopsida</taxon>
        <taxon>eudicotyledons</taxon>
        <taxon>Gunneridae</taxon>
        <taxon>Pentapetalae</taxon>
        <taxon>rosids</taxon>
        <taxon>malvids</taxon>
        <taxon>Malvales</taxon>
        <taxon>Dipterocarpaceae</taxon>
        <taxon>Rubroshorea</taxon>
    </lineage>
</organism>
<accession>A0AAV5JGT9</accession>
<gene>
    <name evidence="2" type="ORF">SLEP1_g21499</name>
</gene>
<feature type="region of interest" description="Disordered" evidence="1">
    <location>
        <begin position="290"/>
        <end position="312"/>
    </location>
</feature>
<dbReference type="EMBL" id="BPVZ01000031">
    <property type="protein sequence ID" value="GKV10080.1"/>
    <property type="molecule type" value="Genomic_DNA"/>
</dbReference>
<evidence type="ECO:0008006" key="4">
    <source>
        <dbReference type="Google" id="ProtNLM"/>
    </source>
</evidence>
<protein>
    <recommendedName>
        <fullName evidence="4">TIP41-like protein</fullName>
    </recommendedName>
</protein>
<reference evidence="2 3" key="1">
    <citation type="journal article" date="2021" name="Commun. Biol.">
        <title>The genome of Shorea leprosula (Dipterocarpaceae) highlights the ecological relevance of drought in aseasonal tropical rainforests.</title>
        <authorList>
            <person name="Ng K.K.S."/>
            <person name="Kobayashi M.J."/>
            <person name="Fawcett J.A."/>
            <person name="Hatakeyama M."/>
            <person name="Paape T."/>
            <person name="Ng C.H."/>
            <person name="Ang C.C."/>
            <person name="Tnah L.H."/>
            <person name="Lee C.T."/>
            <person name="Nishiyama T."/>
            <person name="Sese J."/>
            <person name="O'Brien M.J."/>
            <person name="Copetti D."/>
            <person name="Mohd Noor M.I."/>
            <person name="Ong R.C."/>
            <person name="Putra M."/>
            <person name="Sireger I.Z."/>
            <person name="Indrioko S."/>
            <person name="Kosugi Y."/>
            <person name="Izuno A."/>
            <person name="Isagi Y."/>
            <person name="Lee S.L."/>
            <person name="Shimizu K.K."/>
        </authorList>
    </citation>
    <scope>NUCLEOTIDE SEQUENCE [LARGE SCALE GENOMIC DNA]</scope>
    <source>
        <strain evidence="2">214</strain>
    </source>
</reference>
<evidence type="ECO:0000313" key="2">
    <source>
        <dbReference type="EMBL" id="GKV10080.1"/>
    </source>
</evidence>
<sequence>MAESLDDGEFWLPPQFLTDDDVLMDLETDAYKSLFPLELPCRFGSFGFSSDLSSPVESVVGSTETESDEEEYLAGLTRQMAWSTLEDDWGQKGRAFNNENSKGLRLSGSPQSTLCAVGTGCGHRQWSSRGSPKCQSRLPSPPRTWDLLYAAAGEVARLRANEDLFNHGRGLLPPPRKSSPNLEVGGFHSSQSLSHQKLQATQFQQLKQQQMMRQRSASAWAALKQQQCHVVQNRGMNNNNTAEFVVSRTNSTRPLGLSPSAWPPVQQAGSQNGPGMRAVFLGNPTGKRECPGTGVFLPRRHGTPTESRKKPGCSTVLLPAKVVQALNLNLDEIGAQPRFNGGYTPDIDVAPRLRNGNVFSNQRRNFRPQQGMTHELRLPQEWTY</sequence>
<dbReference type="PANTHER" id="PTHR33356:SF5">
    <property type="entry name" value="TIP41-LIKE PROTEIN"/>
    <property type="match status" value="1"/>
</dbReference>
<name>A0AAV5JGT9_9ROSI</name>
<keyword evidence="3" id="KW-1185">Reference proteome</keyword>